<evidence type="ECO:0000256" key="5">
    <source>
        <dbReference type="ARBA" id="ARBA00022691"/>
    </source>
</evidence>
<evidence type="ECO:0000256" key="1">
    <source>
        <dbReference type="ARBA" id="ARBA00012340"/>
    </source>
</evidence>
<evidence type="ECO:0000256" key="4">
    <source>
        <dbReference type="ARBA" id="ARBA00022679"/>
    </source>
</evidence>
<organism evidence="10 11">
    <name type="scientific">Leminorella richardii</name>
    <dbReference type="NCBI Taxonomy" id="158841"/>
    <lineage>
        <taxon>Bacteria</taxon>
        <taxon>Pseudomonadati</taxon>
        <taxon>Pseudomonadota</taxon>
        <taxon>Gammaproteobacteria</taxon>
        <taxon>Enterobacterales</taxon>
        <taxon>Budviciaceae</taxon>
        <taxon>Leminorella</taxon>
    </lineage>
</organism>
<dbReference type="GO" id="GO:0009372">
    <property type="term" value="P:quorum sensing"/>
    <property type="evidence" value="ECO:0007669"/>
    <property type="project" value="UniProtKB-UniRule"/>
</dbReference>
<dbReference type="Proteomes" id="UP000249005">
    <property type="component" value="Chromosome 1"/>
</dbReference>
<dbReference type="OrthoDB" id="6169313at2"/>
<sequence length="186" mass="20679">MEFLTGSTSTLPRGLERELAAYRYRVFVEKLGWELDTPVGYERDQFDKPDTVYVVARNEKKEIVGCSRLLPTSEPYLLSEVFPQLLNGNPPPHSPFIWEISRFSALDLNASSLEKQKGSLSSTVAAGLLKSSVDYLAQFNVNTIITVSPLAVERLIRGLGYRVHRGGAPIKVDGQPVIACIINLDR</sequence>
<dbReference type="GO" id="GO:0061579">
    <property type="term" value="F:N-acyl homoserine lactone synthase activity"/>
    <property type="evidence" value="ECO:0007669"/>
    <property type="project" value="UniProtKB-UniRule"/>
</dbReference>
<dbReference type="PANTHER" id="PTHR39322">
    <property type="entry name" value="ACYL-HOMOSERINE-LACTONE SYNTHASE"/>
    <property type="match status" value="1"/>
</dbReference>
<accession>A0A2X4UK17</accession>
<evidence type="ECO:0000256" key="6">
    <source>
        <dbReference type="ARBA" id="ARBA00022929"/>
    </source>
</evidence>
<dbReference type="SUPFAM" id="SSF55729">
    <property type="entry name" value="Acyl-CoA N-acyltransferases (Nat)"/>
    <property type="match status" value="1"/>
</dbReference>
<keyword evidence="11" id="KW-1185">Reference proteome</keyword>
<evidence type="ECO:0000313" key="11">
    <source>
        <dbReference type="Proteomes" id="UP000249005"/>
    </source>
</evidence>
<dbReference type="RefSeq" id="WP_111740152.1">
    <property type="nucleotide sequence ID" value="NZ_LR698987.1"/>
</dbReference>
<reference evidence="10 11" key="1">
    <citation type="submission" date="2018-06" db="EMBL/GenBank/DDBJ databases">
        <authorList>
            <consortium name="Pathogen Informatics"/>
            <person name="Doyle S."/>
        </authorList>
    </citation>
    <scope>NUCLEOTIDE SEQUENCE [LARGE SCALE GENOMIC DNA]</scope>
    <source>
        <strain evidence="10 11">NCTC12151</strain>
    </source>
</reference>
<dbReference type="InterPro" id="IPR018311">
    <property type="entry name" value="Autoind_synth_CS"/>
</dbReference>
<dbReference type="PROSITE" id="PS00949">
    <property type="entry name" value="AUTOINDUCER_SYNTH_1"/>
    <property type="match status" value="1"/>
</dbReference>
<dbReference type="PROSITE" id="PS51187">
    <property type="entry name" value="AUTOINDUCER_SYNTH_2"/>
    <property type="match status" value="1"/>
</dbReference>
<dbReference type="AlphaFoldDB" id="A0A2X4UK17"/>
<keyword evidence="6 8" id="KW-0071">Autoinducer synthesis</keyword>
<dbReference type="GO" id="GO:0007165">
    <property type="term" value="P:signal transduction"/>
    <property type="evidence" value="ECO:0007669"/>
    <property type="project" value="TreeGrafter"/>
</dbReference>
<dbReference type="Pfam" id="PF00765">
    <property type="entry name" value="Autoind_synth"/>
    <property type="match status" value="1"/>
</dbReference>
<evidence type="ECO:0000256" key="2">
    <source>
        <dbReference type="ARBA" id="ARBA00018768"/>
    </source>
</evidence>
<keyword evidence="5 9" id="KW-0949">S-adenosyl-L-methionine</keyword>
<name>A0A2X4UK17_9GAMM</name>
<evidence type="ECO:0000256" key="3">
    <source>
        <dbReference type="ARBA" id="ARBA00022654"/>
    </source>
</evidence>
<evidence type="ECO:0000313" key="10">
    <source>
        <dbReference type="EMBL" id="SQI40236.1"/>
    </source>
</evidence>
<dbReference type="InterPro" id="IPR016181">
    <property type="entry name" value="Acyl_CoA_acyltransferase"/>
</dbReference>
<gene>
    <name evidence="10" type="primary">lasI</name>
    <name evidence="10" type="ORF">NCTC12151_01600</name>
</gene>
<keyword evidence="10" id="KW-0012">Acyltransferase</keyword>
<comment type="similarity">
    <text evidence="8 9">Belongs to the autoinducer synthase family.</text>
</comment>
<dbReference type="Gene3D" id="3.40.630.30">
    <property type="match status" value="1"/>
</dbReference>
<comment type="catalytic activity">
    <reaction evidence="7 9">
        <text>a fatty acyl-[ACP] + S-adenosyl-L-methionine = an N-acyl-L-homoserine lactone + S-methyl-5'-thioadenosine + holo-[ACP] + H(+)</text>
        <dbReference type="Rhea" id="RHEA:10096"/>
        <dbReference type="Rhea" id="RHEA-COMP:9685"/>
        <dbReference type="Rhea" id="RHEA-COMP:14125"/>
        <dbReference type="ChEBI" id="CHEBI:15378"/>
        <dbReference type="ChEBI" id="CHEBI:17509"/>
        <dbReference type="ChEBI" id="CHEBI:55474"/>
        <dbReference type="ChEBI" id="CHEBI:59789"/>
        <dbReference type="ChEBI" id="CHEBI:64479"/>
        <dbReference type="ChEBI" id="CHEBI:138651"/>
        <dbReference type="EC" id="2.3.1.184"/>
    </reaction>
</comment>
<dbReference type="InterPro" id="IPR001690">
    <property type="entry name" value="Autoind_synthase"/>
</dbReference>
<dbReference type="KEGG" id="lri:NCTC12151_01600"/>
<proteinExistence type="inferred from homology"/>
<evidence type="ECO:0000256" key="9">
    <source>
        <dbReference type="RuleBase" id="RU361135"/>
    </source>
</evidence>
<evidence type="ECO:0000256" key="7">
    <source>
        <dbReference type="ARBA" id="ARBA00048576"/>
    </source>
</evidence>
<dbReference type="PANTHER" id="PTHR39322:SF1">
    <property type="entry name" value="ISOVALERYL-HOMOSERINE LACTONE SYNTHASE"/>
    <property type="match status" value="1"/>
</dbReference>
<protein>
    <recommendedName>
        <fullName evidence="2 9">Acyl-homoserine-lactone synthase</fullName>
        <ecNumber evidence="1 9">2.3.1.184</ecNumber>
    </recommendedName>
    <alternativeName>
        <fullName evidence="9">Autoinducer synthesis protein</fullName>
    </alternativeName>
</protein>
<keyword evidence="4 9" id="KW-0808">Transferase</keyword>
<dbReference type="PRINTS" id="PR01549">
    <property type="entry name" value="AUTOINDCRSYN"/>
</dbReference>
<evidence type="ECO:0000256" key="8">
    <source>
        <dbReference type="PROSITE-ProRule" id="PRU00533"/>
    </source>
</evidence>
<dbReference type="EMBL" id="LS483470">
    <property type="protein sequence ID" value="SQI40236.1"/>
    <property type="molecule type" value="Genomic_DNA"/>
</dbReference>
<keyword evidence="3 8" id="KW-0673">Quorum sensing</keyword>
<dbReference type="EC" id="2.3.1.184" evidence="1 9"/>